<dbReference type="KEGG" id="tmb:Thimo_1705"/>
<dbReference type="Pfam" id="PF13598">
    <property type="entry name" value="DUF4139"/>
    <property type="match status" value="1"/>
</dbReference>
<accession>L0GXE0</accession>
<dbReference type="Proteomes" id="UP000010816">
    <property type="component" value="Chromosome"/>
</dbReference>
<dbReference type="PANTHER" id="PTHR38075">
    <property type="entry name" value="DUF4139 DOMAIN-CONTAINING PROTEIN"/>
    <property type="match status" value="1"/>
</dbReference>
<evidence type="ECO:0000256" key="1">
    <source>
        <dbReference type="SAM" id="SignalP"/>
    </source>
</evidence>
<dbReference type="EMBL" id="CP003051">
    <property type="protein sequence ID" value="AGA90482.1"/>
    <property type="molecule type" value="Genomic_DNA"/>
</dbReference>
<feature type="signal peptide" evidence="1">
    <location>
        <begin position="1"/>
        <end position="23"/>
    </location>
</feature>
<feature type="chain" id="PRO_5003943193" description="DUF4139 domain-containing protein" evidence="1">
    <location>
        <begin position="24"/>
        <end position="481"/>
    </location>
</feature>
<sequence>MRLPIESRLFGLLACLSLSLVVAAPVTADVREKRIDESAQRALAVTIYNDDLALVKDQRQVVLEPGENRLAWRSVSVQIRPETALLNAVGSDFPVRLLEQNFDFDLLTAESLLKKYVGRTVQVVRTNEAGERTVEEAKVLAANQGVVLRYADRIETQVVGHLAYPDVPEDLRDQPTLVLHLDAEQGGGGLLELSYLTSGLGWQADYVAELADDGATMDLNGWVTLTNRSGIAYRGAQVQLVAGTVNQVRPPQADVRMERGVMMAASAPPQEEALYEYHLYTLPRPTDILDRQTKQVALLAAPEVPVTQVLVVEGHPSAYRATGTDGWHRVKVEAQLRFANRDAPLGMPLPKGVVRVYARDSRGHAQFVGEDRIDHTPKNETVSLRLGESFDVTARRKQTSFRKLSGSGAYDYAYEAGFAMELKNAKPEAVRVKVLETLPGDWRILEENALHTKEAANLASWSIQVPAEGTKTLTWVAQVRH</sequence>
<dbReference type="PANTHER" id="PTHR38075:SF1">
    <property type="entry name" value="DUF4139 DOMAIN-CONTAINING PROTEIN"/>
    <property type="match status" value="1"/>
</dbReference>
<dbReference type="PATRIC" id="fig|765912.4.peg.1672"/>
<organism evidence="3 4">
    <name type="scientific">Thioflavicoccus mobilis 8321</name>
    <dbReference type="NCBI Taxonomy" id="765912"/>
    <lineage>
        <taxon>Bacteria</taxon>
        <taxon>Pseudomonadati</taxon>
        <taxon>Pseudomonadota</taxon>
        <taxon>Gammaproteobacteria</taxon>
        <taxon>Chromatiales</taxon>
        <taxon>Chromatiaceae</taxon>
        <taxon>Thioflavicoccus</taxon>
    </lineage>
</organism>
<evidence type="ECO:0000259" key="2">
    <source>
        <dbReference type="Pfam" id="PF13598"/>
    </source>
</evidence>
<name>L0GXE0_9GAMM</name>
<dbReference type="eggNOG" id="COG5316">
    <property type="taxonomic scope" value="Bacteria"/>
</dbReference>
<feature type="domain" description="DUF4139" evidence="2">
    <location>
        <begin position="191"/>
        <end position="481"/>
    </location>
</feature>
<dbReference type="AlphaFoldDB" id="L0GXE0"/>
<evidence type="ECO:0000313" key="4">
    <source>
        <dbReference type="Proteomes" id="UP000010816"/>
    </source>
</evidence>
<dbReference type="STRING" id="765912.Thimo_1705"/>
<reference evidence="3 4" key="1">
    <citation type="submission" date="2011-09" db="EMBL/GenBank/DDBJ databases">
        <title>Complete sequence of chromosome of Thioflavicoccus mobilis 8321.</title>
        <authorList>
            <consortium name="US DOE Joint Genome Institute"/>
            <person name="Lucas S."/>
            <person name="Han J."/>
            <person name="Lapidus A."/>
            <person name="Cheng J.-F."/>
            <person name="Goodwin L."/>
            <person name="Pitluck S."/>
            <person name="Peters L."/>
            <person name="Ovchinnikova G."/>
            <person name="Lu M."/>
            <person name="Detter J.C."/>
            <person name="Han C."/>
            <person name="Tapia R."/>
            <person name="Land M."/>
            <person name="Hauser L."/>
            <person name="Kyrpides N."/>
            <person name="Ivanova N."/>
            <person name="Pagani I."/>
            <person name="Vogl K."/>
            <person name="Liu Z."/>
            <person name="Imhoff J."/>
            <person name="Thiel V."/>
            <person name="Frigaard N.-U."/>
            <person name="Bryant D."/>
            <person name="Woyke T."/>
        </authorList>
    </citation>
    <scope>NUCLEOTIDE SEQUENCE [LARGE SCALE GENOMIC DNA]</scope>
    <source>
        <strain evidence="3 4">8321</strain>
    </source>
</reference>
<dbReference type="InterPro" id="IPR037291">
    <property type="entry name" value="DUF4139"/>
</dbReference>
<gene>
    <name evidence="3" type="ORF">Thimo_1705</name>
</gene>
<proteinExistence type="predicted"/>
<evidence type="ECO:0000313" key="3">
    <source>
        <dbReference type="EMBL" id="AGA90482.1"/>
    </source>
</evidence>
<keyword evidence="1" id="KW-0732">Signal</keyword>
<keyword evidence="4" id="KW-1185">Reference proteome</keyword>
<dbReference type="HOGENOM" id="CLU_039933_0_0_6"/>
<dbReference type="RefSeq" id="WP_015280623.1">
    <property type="nucleotide sequence ID" value="NC_019940.1"/>
</dbReference>
<protein>
    <recommendedName>
        <fullName evidence="2">DUF4139 domain-containing protein</fullName>
    </recommendedName>
</protein>